<evidence type="ECO:0000313" key="2">
    <source>
        <dbReference type="EMBL" id="EJT68603.1"/>
    </source>
</evidence>
<evidence type="ECO:0000256" key="1">
    <source>
        <dbReference type="SAM" id="MobiDB-lite"/>
    </source>
</evidence>
<feature type="compositionally biased region" description="Basic and acidic residues" evidence="1">
    <location>
        <begin position="1"/>
        <end position="14"/>
    </location>
</feature>
<feature type="region of interest" description="Disordered" evidence="1">
    <location>
        <begin position="91"/>
        <end position="115"/>
    </location>
</feature>
<accession>J3PJY3</accession>
<gene>
    <name evidence="3" type="primary">20354283</name>
    <name evidence="2" type="ORF">GGTG_13825</name>
</gene>
<dbReference type="EnsemblFungi" id="EJT68603">
    <property type="protein sequence ID" value="EJT68603"/>
    <property type="gene ID" value="GGTG_13825"/>
</dbReference>
<dbReference type="GeneID" id="20354283"/>
<dbReference type="RefSeq" id="XP_009230010.1">
    <property type="nucleotide sequence ID" value="XM_009231746.1"/>
</dbReference>
<reference evidence="3" key="4">
    <citation type="journal article" date="2015" name="G3 (Bethesda)">
        <title>Genome sequences of three phytopathogenic species of the Magnaporthaceae family of fungi.</title>
        <authorList>
            <person name="Okagaki L.H."/>
            <person name="Nunes C.C."/>
            <person name="Sailsbery J."/>
            <person name="Clay B."/>
            <person name="Brown D."/>
            <person name="John T."/>
            <person name="Oh Y."/>
            <person name="Young N."/>
            <person name="Fitzgerald M."/>
            <person name="Haas B.J."/>
            <person name="Zeng Q."/>
            <person name="Young S."/>
            <person name="Adiconis X."/>
            <person name="Fan L."/>
            <person name="Levin J.Z."/>
            <person name="Mitchell T.K."/>
            <person name="Okubara P.A."/>
            <person name="Farman M.L."/>
            <person name="Kohn L.M."/>
            <person name="Birren B."/>
            <person name="Ma L.-J."/>
            <person name="Dean R.A."/>
        </authorList>
    </citation>
    <scope>NUCLEOTIDE SEQUENCE</scope>
    <source>
        <strain evidence="3">R3-111a-1</strain>
    </source>
</reference>
<reference evidence="2" key="2">
    <citation type="submission" date="2010-07" db="EMBL/GenBank/DDBJ databases">
        <authorList>
            <consortium name="The Broad Institute Genome Sequencing Platform"/>
            <consortium name="Broad Institute Genome Sequencing Center for Infectious Disease"/>
            <person name="Ma L.-J."/>
            <person name="Dead R."/>
            <person name="Young S."/>
            <person name="Zeng Q."/>
            <person name="Koehrsen M."/>
            <person name="Alvarado L."/>
            <person name="Berlin A."/>
            <person name="Chapman S.B."/>
            <person name="Chen Z."/>
            <person name="Freedman E."/>
            <person name="Gellesch M."/>
            <person name="Goldberg J."/>
            <person name="Griggs A."/>
            <person name="Gujja S."/>
            <person name="Heilman E.R."/>
            <person name="Heiman D."/>
            <person name="Hepburn T."/>
            <person name="Howarth C."/>
            <person name="Jen D."/>
            <person name="Larson L."/>
            <person name="Mehta T."/>
            <person name="Neiman D."/>
            <person name="Pearson M."/>
            <person name="Roberts A."/>
            <person name="Saif S."/>
            <person name="Shea T."/>
            <person name="Shenoy N."/>
            <person name="Sisk P."/>
            <person name="Stolte C."/>
            <person name="Sykes S."/>
            <person name="Walk T."/>
            <person name="White J."/>
            <person name="Yandava C."/>
            <person name="Haas B."/>
            <person name="Nusbaum C."/>
            <person name="Birren B."/>
        </authorList>
    </citation>
    <scope>NUCLEOTIDE SEQUENCE</scope>
    <source>
        <strain evidence="2">R3-111a-1</strain>
    </source>
</reference>
<reference evidence="4" key="1">
    <citation type="submission" date="2010-07" db="EMBL/GenBank/DDBJ databases">
        <title>The genome sequence of Gaeumannomyces graminis var. tritici strain R3-111a-1.</title>
        <authorList>
            <consortium name="The Broad Institute Genome Sequencing Platform"/>
            <person name="Ma L.-J."/>
            <person name="Dead R."/>
            <person name="Young S."/>
            <person name="Zeng Q."/>
            <person name="Koehrsen M."/>
            <person name="Alvarado L."/>
            <person name="Berlin A."/>
            <person name="Chapman S.B."/>
            <person name="Chen Z."/>
            <person name="Freedman E."/>
            <person name="Gellesch M."/>
            <person name="Goldberg J."/>
            <person name="Griggs A."/>
            <person name="Gujja S."/>
            <person name="Heilman E.R."/>
            <person name="Heiman D."/>
            <person name="Hepburn T."/>
            <person name="Howarth C."/>
            <person name="Jen D."/>
            <person name="Larson L."/>
            <person name="Mehta T."/>
            <person name="Neiman D."/>
            <person name="Pearson M."/>
            <person name="Roberts A."/>
            <person name="Saif S."/>
            <person name="Shea T."/>
            <person name="Shenoy N."/>
            <person name="Sisk P."/>
            <person name="Stolte C."/>
            <person name="Sykes S."/>
            <person name="Walk T."/>
            <person name="White J."/>
            <person name="Yandava C."/>
            <person name="Haas B."/>
            <person name="Nusbaum C."/>
            <person name="Birren B."/>
        </authorList>
    </citation>
    <scope>NUCLEOTIDE SEQUENCE [LARGE SCALE GENOMIC DNA]</scope>
    <source>
        <strain evidence="4">R3-111a-1</strain>
    </source>
</reference>
<dbReference type="Proteomes" id="UP000006039">
    <property type="component" value="Unassembled WGS sequence"/>
</dbReference>
<dbReference type="VEuPathDB" id="FungiDB:GGTG_13825"/>
<reference evidence="2" key="3">
    <citation type="submission" date="2010-09" db="EMBL/GenBank/DDBJ databases">
        <title>Annotation of Gaeumannomyces graminis var. tritici R3-111a-1.</title>
        <authorList>
            <consortium name="The Broad Institute Genome Sequencing Platform"/>
            <person name="Ma L.-J."/>
            <person name="Dead R."/>
            <person name="Young S.K."/>
            <person name="Zeng Q."/>
            <person name="Gargeya S."/>
            <person name="Fitzgerald M."/>
            <person name="Haas B."/>
            <person name="Abouelleil A."/>
            <person name="Alvarado L."/>
            <person name="Arachchi H.M."/>
            <person name="Berlin A."/>
            <person name="Brown A."/>
            <person name="Chapman S.B."/>
            <person name="Chen Z."/>
            <person name="Dunbar C."/>
            <person name="Freedman E."/>
            <person name="Gearin G."/>
            <person name="Gellesch M."/>
            <person name="Goldberg J."/>
            <person name="Griggs A."/>
            <person name="Gujja S."/>
            <person name="Heiman D."/>
            <person name="Howarth C."/>
            <person name="Larson L."/>
            <person name="Lui A."/>
            <person name="MacDonald P.J.P."/>
            <person name="Mehta T."/>
            <person name="Montmayeur A."/>
            <person name="Murphy C."/>
            <person name="Neiman D."/>
            <person name="Pearson M."/>
            <person name="Priest M."/>
            <person name="Roberts A."/>
            <person name="Saif S."/>
            <person name="Shea T."/>
            <person name="Shenoy N."/>
            <person name="Sisk P."/>
            <person name="Stolte C."/>
            <person name="Sykes S."/>
            <person name="Yandava C."/>
            <person name="Wortman J."/>
            <person name="Nusbaum C."/>
            <person name="Birren B."/>
        </authorList>
    </citation>
    <scope>NUCLEOTIDE SEQUENCE</scope>
    <source>
        <strain evidence="2">R3-111a-1</strain>
    </source>
</reference>
<feature type="region of interest" description="Disordered" evidence="1">
    <location>
        <begin position="1"/>
        <end position="60"/>
    </location>
</feature>
<evidence type="ECO:0000313" key="4">
    <source>
        <dbReference type="Proteomes" id="UP000006039"/>
    </source>
</evidence>
<protein>
    <submittedName>
        <fullName evidence="2 3">Uncharacterized protein</fullName>
    </submittedName>
</protein>
<dbReference type="EMBL" id="GL385453">
    <property type="protein sequence ID" value="EJT68603.1"/>
    <property type="molecule type" value="Genomic_DNA"/>
</dbReference>
<evidence type="ECO:0000313" key="3">
    <source>
        <dbReference type="EnsemblFungi" id="EJT68603"/>
    </source>
</evidence>
<sequence length="115" mass="12541">MERLEHVRTAEADRTSGAAASPALDRGGIEAARVMPTLPRSGAGLNGDGASQRYGTNGHRRLGKTIMVMTHEPELDLPRRWPCLLAQRRQADWPGHNSCDHPNAQHGPSRNMGPM</sequence>
<name>J3PJY3_GAET3</name>
<reference evidence="3" key="5">
    <citation type="submission" date="2018-04" db="UniProtKB">
        <authorList>
            <consortium name="EnsemblFungi"/>
        </authorList>
    </citation>
    <scope>IDENTIFICATION</scope>
    <source>
        <strain evidence="3">R3-111a-1</strain>
    </source>
</reference>
<keyword evidence="4" id="KW-1185">Reference proteome</keyword>
<organism evidence="2">
    <name type="scientific">Gaeumannomyces tritici (strain R3-111a-1)</name>
    <name type="common">Wheat and barley take-all root rot fungus</name>
    <name type="synonym">Gaeumannomyces graminis var. tritici</name>
    <dbReference type="NCBI Taxonomy" id="644352"/>
    <lineage>
        <taxon>Eukaryota</taxon>
        <taxon>Fungi</taxon>
        <taxon>Dikarya</taxon>
        <taxon>Ascomycota</taxon>
        <taxon>Pezizomycotina</taxon>
        <taxon>Sordariomycetes</taxon>
        <taxon>Sordariomycetidae</taxon>
        <taxon>Magnaporthales</taxon>
        <taxon>Magnaporthaceae</taxon>
        <taxon>Gaeumannomyces</taxon>
    </lineage>
</organism>
<dbReference type="HOGENOM" id="CLU_2109205_0_0_1"/>
<dbReference type="AlphaFoldDB" id="J3PJY3"/>
<proteinExistence type="predicted"/>